<name>X0VX05_9ZZZZ</name>
<organism evidence="1">
    <name type="scientific">marine sediment metagenome</name>
    <dbReference type="NCBI Taxonomy" id="412755"/>
    <lineage>
        <taxon>unclassified sequences</taxon>
        <taxon>metagenomes</taxon>
        <taxon>ecological metagenomes</taxon>
    </lineage>
</organism>
<sequence length="86" mass="9890">MQGCGMKKNTGKAPSIQFYMKDWMADVEDHPLDIEGAWLRVCNRIWYKHRDAGRITKTSGEWASVWGVTETESARIIAYIKTKRLG</sequence>
<reference evidence="1" key="1">
    <citation type="journal article" date="2014" name="Front. Microbiol.">
        <title>High frequency of phylogenetically diverse reductive dehalogenase-homologous genes in deep subseafloor sedimentary metagenomes.</title>
        <authorList>
            <person name="Kawai M."/>
            <person name="Futagami T."/>
            <person name="Toyoda A."/>
            <person name="Takaki Y."/>
            <person name="Nishi S."/>
            <person name="Hori S."/>
            <person name="Arai W."/>
            <person name="Tsubouchi T."/>
            <person name="Morono Y."/>
            <person name="Uchiyama I."/>
            <person name="Ito T."/>
            <person name="Fujiyama A."/>
            <person name="Inagaki F."/>
            <person name="Takami H."/>
        </authorList>
    </citation>
    <scope>NUCLEOTIDE SEQUENCE</scope>
    <source>
        <strain evidence="1">Expedition CK06-06</strain>
    </source>
</reference>
<evidence type="ECO:0000313" key="1">
    <source>
        <dbReference type="EMBL" id="GAG22850.1"/>
    </source>
</evidence>
<dbReference type="EMBL" id="BARS01039778">
    <property type="protein sequence ID" value="GAG22850.1"/>
    <property type="molecule type" value="Genomic_DNA"/>
</dbReference>
<dbReference type="AlphaFoldDB" id="X0VX05"/>
<protein>
    <submittedName>
        <fullName evidence="1">Uncharacterized protein</fullName>
    </submittedName>
</protein>
<feature type="non-terminal residue" evidence="1">
    <location>
        <position position="86"/>
    </location>
</feature>
<proteinExistence type="predicted"/>
<gene>
    <name evidence="1" type="ORF">S01H1_60722</name>
</gene>
<accession>X0VX05</accession>
<comment type="caution">
    <text evidence="1">The sequence shown here is derived from an EMBL/GenBank/DDBJ whole genome shotgun (WGS) entry which is preliminary data.</text>
</comment>